<evidence type="ECO:0000256" key="2">
    <source>
        <dbReference type="ARBA" id="ARBA00004305"/>
    </source>
</evidence>
<evidence type="ECO:0000313" key="14">
    <source>
        <dbReference type="EMBL" id="KAK3607028.1"/>
    </source>
</evidence>
<keyword evidence="11" id="KW-0472">Membrane</keyword>
<evidence type="ECO:0000256" key="3">
    <source>
        <dbReference type="ARBA" id="ARBA00004496"/>
    </source>
</evidence>
<evidence type="ECO:0000256" key="10">
    <source>
        <dbReference type="ARBA" id="ARBA00023128"/>
    </source>
</evidence>
<evidence type="ECO:0000256" key="12">
    <source>
        <dbReference type="ARBA" id="ARBA00032687"/>
    </source>
</evidence>
<dbReference type="PANTHER" id="PTHR21771:SF0">
    <property type="entry name" value="MITOCHONDRIA-EATING PROTEIN"/>
    <property type="match status" value="1"/>
</dbReference>
<comment type="subcellular location">
    <subcellularLocation>
        <location evidence="3">Cytoplasm</location>
    </subcellularLocation>
    <subcellularLocation>
        <location evidence="2">Mitochondrion matrix</location>
    </subcellularLocation>
    <subcellularLocation>
        <location evidence="1">Mitochondrion outer membrane</location>
    </subcellularLocation>
</comment>
<evidence type="ECO:0000256" key="9">
    <source>
        <dbReference type="ARBA" id="ARBA00023121"/>
    </source>
</evidence>
<evidence type="ECO:0000256" key="11">
    <source>
        <dbReference type="ARBA" id="ARBA00023136"/>
    </source>
</evidence>
<dbReference type="GO" id="GO:0035695">
    <property type="term" value="P:mitophagy by internal vacuole formation"/>
    <property type="evidence" value="ECO:0007669"/>
    <property type="project" value="TreeGrafter"/>
</dbReference>
<organism evidence="14 15">
    <name type="scientific">Potamilus streckersoni</name>
    <dbReference type="NCBI Taxonomy" id="2493646"/>
    <lineage>
        <taxon>Eukaryota</taxon>
        <taxon>Metazoa</taxon>
        <taxon>Spiralia</taxon>
        <taxon>Lophotrochozoa</taxon>
        <taxon>Mollusca</taxon>
        <taxon>Bivalvia</taxon>
        <taxon>Autobranchia</taxon>
        <taxon>Heteroconchia</taxon>
        <taxon>Palaeoheterodonta</taxon>
        <taxon>Unionida</taxon>
        <taxon>Unionoidea</taxon>
        <taxon>Unionidae</taxon>
        <taxon>Ambleminae</taxon>
        <taxon>Lampsilini</taxon>
        <taxon>Potamilus</taxon>
    </lineage>
</organism>
<dbReference type="GO" id="GO:0005741">
    <property type="term" value="C:mitochondrial outer membrane"/>
    <property type="evidence" value="ECO:0007669"/>
    <property type="project" value="UniProtKB-SubCell"/>
</dbReference>
<dbReference type="AlphaFoldDB" id="A0AAE0TC25"/>
<gene>
    <name evidence="14" type="ORF">CHS0354_020458</name>
</gene>
<dbReference type="EMBL" id="JAEAOA010001244">
    <property type="protein sequence ID" value="KAK3607028.1"/>
    <property type="molecule type" value="Genomic_DNA"/>
</dbReference>
<dbReference type="PANTHER" id="PTHR21771">
    <property type="entry name" value="MITOCHONDRIA-EATING PROTEIN-RELATED"/>
    <property type="match status" value="1"/>
</dbReference>
<dbReference type="GO" id="GO:0035694">
    <property type="term" value="P:mitochondrial protein catabolic process"/>
    <property type="evidence" value="ECO:0007669"/>
    <property type="project" value="InterPro"/>
</dbReference>
<evidence type="ECO:0000256" key="5">
    <source>
        <dbReference type="ARBA" id="ARBA00019863"/>
    </source>
</evidence>
<dbReference type="Proteomes" id="UP001195483">
    <property type="component" value="Unassembled WGS sequence"/>
</dbReference>
<sequence length="222" mass="25651">MILFSVDDMSWTGFQETMRSENASILLHDNNPNIADLSDPNRPTKLAERFSALYSNEHTDTFEELAKCHHDGLNGEDQEKKIVKDLLCVVKHAYDHCQKWNEDIENMLETQKQTTNPKSEDEIIQLKGLLLERKQKLVKDKTDDVVKTFMGKTVPNISPRHVSEKAKTKYKNYAKATVEVVWWMCVKNPPIHLEYAESGPFHSDFYRSYTKSGQFVDFGLGH</sequence>
<evidence type="ECO:0000256" key="1">
    <source>
        <dbReference type="ARBA" id="ARBA00004294"/>
    </source>
</evidence>
<keyword evidence="10" id="KW-0496">Mitochondrion</keyword>
<reference evidence="14" key="3">
    <citation type="submission" date="2023-05" db="EMBL/GenBank/DDBJ databases">
        <authorList>
            <person name="Smith C.H."/>
        </authorList>
    </citation>
    <scope>NUCLEOTIDE SEQUENCE</scope>
    <source>
        <strain evidence="14">CHS0354</strain>
        <tissue evidence="14">Mantle</tissue>
    </source>
</reference>
<dbReference type="Pfam" id="PF16026">
    <property type="entry name" value="MIEAP"/>
    <property type="match status" value="1"/>
</dbReference>
<dbReference type="GO" id="GO:0008289">
    <property type="term" value="F:lipid binding"/>
    <property type="evidence" value="ECO:0007669"/>
    <property type="project" value="UniProtKB-KW"/>
</dbReference>
<evidence type="ECO:0000256" key="4">
    <source>
        <dbReference type="ARBA" id="ARBA00008233"/>
    </source>
</evidence>
<keyword evidence="8" id="KW-0175">Coiled coil</keyword>
<protein>
    <recommendedName>
        <fullName evidence="5">Mitochondria-eating protein</fullName>
    </recommendedName>
    <alternativeName>
        <fullName evidence="12">Spermatogenesis-associated protein 18</fullName>
    </alternativeName>
</protein>
<evidence type="ECO:0000313" key="15">
    <source>
        <dbReference type="Proteomes" id="UP001195483"/>
    </source>
</evidence>
<comment type="similarity">
    <text evidence="4">Belongs to the MIEAP family.</text>
</comment>
<dbReference type="GO" id="GO:0005759">
    <property type="term" value="C:mitochondrial matrix"/>
    <property type="evidence" value="ECO:0007669"/>
    <property type="project" value="UniProtKB-SubCell"/>
</dbReference>
<evidence type="ECO:0000259" key="13">
    <source>
        <dbReference type="Pfam" id="PF16026"/>
    </source>
</evidence>
<evidence type="ECO:0000256" key="7">
    <source>
        <dbReference type="ARBA" id="ARBA00022787"/>
    </source>
</evidence>
<keyword evidence="6" id="KW-0963">Cytoplasm</keyword>
<keyword evidence="7" id="KW-1000">Mitochondrion outer membrane</keyword>
<accession>A0AAE0TC25</accession>
<evidence type="ECO:0000256" key="6">
    <source>
        <dbReference type="ARBA" id="ARBA00022490"/>
    </source>
</evidence>
<keyword evidence="15" id="KW-1185">Reference proteome</keyword>
<evidence type="ECO:0000256" key="8">
    <source>
        <dbReference type="ARBA" id="ARBA00023054"/>
    </source>
</evidence>
<keyword evidence="9" id="KW-0446">Lipid-binding</keyword>
<feature type="domain" description="Mitochondria-eating protein C-terminal" evidence="13">
    <location>
        <begin position="42"/>
        <end position="212"/>
    </location>
</feature>
<dbReference type="InterPro" id="IPR026169">
    <property type="entry name" value="MIEAP"/>
</dbReference>
<dbReference type="InterPro" id="IPR031981">
    <property type="entry name" value="MIEAP_C"/>
</dbReference>
<reference evidence="14" key="2">
    <citation type="journal article" date="2021" name="Genome Biol. Evol.">
        <title>Developing a high-quality reference genome for a parasitic bivalve with doubly uniparental inheritance (Bivalvia: Unionida).</title>
        <authorList>
            <person name="Smith C.H."/>
        </authorList>
    </citation>
    <scope>NUCLEOTIDE SEQUENCE</scope>
    <source>
        <strain evidence="14">CHS0354</strain>
        <tissue evidence="14">Mantle</tissue>
    </source>
</reference>
<comment type="caution">
    <text evidence="14">The sequence shown here is derived from an EMBL/GenBank/DDBJ whole genome shotgun (WGS) entry which is preliminary data.</text>
</comment>
<proteinExistence type="inferred from homology"/>
<name>A0AAE0TC25_9BIVA</name>
<reference evidence="14" key="1">
    <citation type="journal article" date="2021" name="Genome Biol. Evol.">
        <title>A High-Quality Reference Genome for a Parasitic Bivalve with Doubly Uniparental Inheritance (Bivalvia: Unionida).</title>
        <authorList>
            <person name="Smith C.H."/>
        </authorList>
    </citation>
    <scope>NUCLEOTIDE SEQUENCE</scope>
    <source>
        <strain evidence="14">CHS0354</strain>
    </source>
</reference>